<organism evidence="10 11">
    <name type="scientific">Polyangium spumosum</name>
    <dbReference type="NCBI Taxonomy" id="889282"/>
    <lineage>
        <taxon>Bacteria</taxon>
        <taxon>Pseudomonadati</taxon>
        <taxon>Myxococcota</taxon>
        <taxon>Polyangia</taxon>
        <taxon>Polyangiales</taxon>
        <taxon>Polyangiaceae</taxon>
        <taxon>Polyangium</taxon>
    </lineage>
</organism>
<dbReference type="AlphaFoldDB" id="A0A6N7PQ41"/>
<sequence>MAGLACLAALGCKRPGAAGSTDGGVADDAAVTPQATQGQNSVPEPPAPPDKPLLGITAFVTTVYAEPRDTSKKLGYLRVGAKVARSEEPVGKAGCPGGWYEIHPKGFVCAGEDATTDLESPILKAAARRPDLKAALPYRYGFVRAVLPLYLRVPTAEQQFKSEFKLKEHLEWYQQNEATINKVVLGAPDIPIDERGVPIPGKRIGEMGLGKNSQELALGQLLGGETDADPIPFWLEGGKRLIPNISDFKVPEFAIFADRARRFTGLSLIGSFPTGEEGLNRRFVITTDLRLAPHTKVKPDLGSPWHGVELTDEFSLPLAFIRTQGAKTYRISKGKAIAADDVEWRSIHPLVGTMKIVEGVKYYRTKDKRWLSQLDVGLAVPPASFPDDAEKGKKWIEISITNQTFVMWEGKRPIYATLVSTGKAGLDDPKKTTATVRGMFKIRNKHITATMDSNEGSSVGGAKVSTVAASHSPAGGGKSTTPKAGGKGKGGKADPKAPKGGKPAAKSAAPKGKPAAGGDEKIPRKGDGEYGVTRRRGEGTFQLRDVPYIQYFESGYALHAAYWHDVFGTPRSHGCINLSPVDAHRVFLWTDPPVPEGWHAVNAGEDFGEGTTVIIHE</sequence>
<dbReference type="InterPro" id="IPR005490">
    <property type="entry name" value="LD_TPept_cat_dom"/>
</dbReference>
<dbReference type="GO" id="GO:0008360">
    <property type="term" value="P:regulation of cell shape"/>
    <property type="evidence" value="ECO:0007669"/>
    <property type="project" value="UniProtKB-UniRule"/>
</dbReference>
<evidence type="ECO:0000256" key="4">
    <source>
        <dbReference type="ARBA" id="ARBA00022960"/>
    </source>
</evidence>
<dbReference type="GO" id="GO:0018104">
    <property type="term" value="P:peptidoglycan-protein cross-linking"/>
    <property type="evidence" value="ECO:0007669"/>
    <property type="project" value="TreeGrafter"/>
</dbReference>
<dbReference type="OrthoDB" id="9786799at2"/>
<dbReference type="CDD" id="cd16913">
    <property type="entry name" value="YkuD_like"/>
    <property type="match status" value="1"/>
</dbReference>
<proteinExistence type="inferred from homology"/>
<dbReference type="Proteomes" id="UP000440224">
    <property type="component" value="Unassembled WGS sequence"/>
</dbReference>
<dbReference type="PANTHER" id="PTHR30582">
    <property type="entry name" value="L,D-TRANSPEPTIDASE"/>
    <property type="match status" value="1"/>
</dbReference>
<evidence type="ECO:0000256" key="3">
    <source>
        <dbReference type="ARBA" id="ARBA00022679"/>
    </source>
</evidence>
<dbReference type="RefSeq" id="WP_153819028.1">
    <property type="nucleotide sequence ID" value="NZ_WJIE01000002.1"/>
</dbReference>
<dbReference type="SUPFAM" id="SSF141523">
    <property type="entry name" value="L,D-transpeptidase catalytic domain-like"/>
    <property type="match status" value="1"/>
</dbReference>
<dbReference type="PROSITE" id="PS52029">
    <property type="entry name" value="LD_TPASE"/>
    <property type="match status" value="1"/>
</dbReference>
<dbReference type="InterPro" id="IPR038063">
    <property type="entry name" value="Transpep_catalytic_dom"/>
</dbReference>
<feature type="domain" description="L,D-TPase catalytic" evidence="9">
    <location>
        <begin position="394"/>
        <end position="616"/>
    </location>
</feature>
<keyword evidence="5 7" id="KW-0573">Peptidoglycan synthesis</keyword>
<keyword evidence="11" id="KW-1185">Reference proteome</keyword>
<dbReference type="UniPathway" id="UPA00219"/>
<dbReference type="EMBL" id="WJIE01000002">
    <property type="protein sequence ID" value="MRG92204.1"/>
    <property type="molecule type" value="Genomic_DNA"/>
</dbReference>
<dbReference type="GO" id="GO:0016740">
    <property type="term" value="F:transferase activity"/>
    <property type="evidence" value="ECO:0007669"/>
    <property type="project" value="UniProtKB-KW"/>
</dbReference>
<gene>
    <name evidence="10" type="ORF">GF068_09720</name>
</gene>
<feature type="compositionally biased region" description="Polar residues" evidence="8">
    <location>
        <begin position="33"/>
        <end position="42"/>
    </location>
</feature>
<feature type="active site" description="Proton donor/acceptor" evidence="7">
    <location>
        <position position="559"/>
    </location>
</feature>
<feature type="region of interest" description="Disordered" evidence="8">
    <location>
        <begin position="451"/>
        <end position="533"/>
    </location>
</feature>
<feature type="compositionally biased region" description="Low complexity" evidence="8">
    <location>
        <begin position="498"/>
        <end position="517"/>
    </location>
</feature>
<keyword evidence="3" id="KW-0808">Transferase</keyword>
<keyword evidence="6 7" id="KW-0961">Cell wall biogenesis/degradation</keyword>
<dbReference type="GO" id="GO:0005576">
    <property type="term" value="C:extracellular region"/>
    <property type="evidence" value="ECO:0007669"/>
    <property type="project" value="TreeGrafter"/>
</dbReference>
<evidence type="ECO:0000256" key="7">
    <source>
        <dbReference type="PROSITE-ProRule" id="PRU01373"/>
    </source>
</evidence>
<reference evidence="10 11" key="1">
    <citation type="submission" date="2019-10" db="EMBL/GenBank/DDBJ databases">
        <title>A soil myxobacterium in the family Polyangiaceae.</title>
        <authorList>
            <person name="Li Y."/>
            <person name="Wang J."/>
        </authorList>
    </citation>
    <scope>NUCLEOTIDE SEQUENCE [LARGE SCALE GENOMIC DNA]</scope>
    <source>
        <strain evidence="10 11">DSM 14734</strain>
    </source>
</reference>
<comment type="caution">
    <text evidence="10">The sequence shown here is derived from an EMBL/GenBank/DDBJ whole genome shotgun (WGS) entry which is preliminary data.</text>
</comment>
<feature type="compositionally biased region" description="Basic and acidic residues" evidence="8">
    <location>
        <begin position="518"/>
        <end position="528"/>
    </location>
</feature>
<dbReference type="InterPro" id="IPR050979">
    <property type="entry name" value="LD-transpeptidase"/>
</dbReference>
<evidence type="ECO:0000259" key="9">
    <source>
        <dbReference type="PROSITE" id="PS52029"/>
    </source>
</evidence>
<evidence type="ECO:0000313" key="11">
    <source>
        <dbReference type="Proteomes" id="UP000440224"/>
    </source>
</evidence>
<evidence type="ECO:0000256" key="1">
    <source>
        <dbReference type="ARBA" id="ARBA00004752"/>
    </source>
</evidence>
<dbReference type="GO" id="GO:0071555">
    <property type="term" value="P:cell wall organization"/>
    <property type="evidence" value="ECO:0007669"/>
    <property type="project" value="UniProtKB-UniRule"/>
</dbReference>
<feature type="active site" description="Nucleophile" evidence="7">
    <location>
        <position position="575"/>
    </location>
</feature>
<evidence type="ECO:0000256" key="6">
    <source>
        <dbReference type="ARBA" id="ARBA00023316"/>
    </source>
</evidence>
<name>A0A6N7PQ41_9BACT</name>
<comment type="pathway">
    <text evidence="1 7">Cell wall biogenesis; peptidoglycan biosynthesis.</text>
</comment>
<evidence type="ECO:0000256" key="8">
    <source>
        <dbReference type="SAM" id="MobiDB-lite"/>
    </source>
</evidence>
<dbReference type="Gene3D" id="2.40.440.10">
    <property type="entry name" value="L,D-transpeptidase catalytic domain-like"/>
    <property type="match status" value="2"/>
</dbReference>
<dbReference type="Pfam" id="PF03734">
    <property type="entry name" value="YkuD"/>
    <property type="match status" value="1"/>
</dbReference>
<protein>
    <submittedName>
        <fullName evidence="10">L,D-transpeptidase family protein</fullName>
    </submittedName>
</protein>
<accession>A0A6N7PQ41</accession>
<dbReference type="PANTHER" id="PTHR30582:SF2">
    <property type="entry name" value="L,D-TRANSPEPTIDASE YCIB-RELATED"/>
    <property type="match status" value="1"/>
</dbReference>
<keyword evidence="4 7" id="KW-0133">Cell shape</keyword>
<evidence type="ECO:0000256" key="2">
    <source>
        <dbReference type="ARBA" id="ARBA00005992"/>
    </source>
</evidence>
<dbReference type="GO" id="GO:0071972">
    <property type="term" value="F:peptidoglycan L,D-transpeptidase activity"/>
    <property type="evidence" value="ECO:0007669"/>
    <property type="project" value="TreeGrafter"/>
</dbReference>
<feature type="region of interest" description="Disordered" evidence="8">
    <location>
        <begin position="17"/>
        <end position="51"/>
    </location>
</feature>
<evidence type="ECO:0000313" key="10">
    <source>
        <dbReference type="EMBL" id="MRG92204.1"/>
    </source>
</evidence>
<comment type="similarity">
    <text evidence="2">Belongs to the YkuD family.</text>
</comment>
<evidence type="ECO:0000256" key="5">
    <source>
        <dbReference type="ARBA" id="ARBA00022984"/>
    </source>
</evidence>